<reference evidence="2" key="1">
    <citation type="journal article" date="2020" name="Nature">
        <title>Giant virus diversity and host interactions through global metagenomics.</title>
        <authorList>
            <person name="Schulz F."/>
            <person name="Roux S."/>
            <person name="Paez-Espino D."/>
            <person name="Jungbluth S."/>
            <person name="Walsh D.A."/>
            <person name="Denef V.J."/>
            <person name="McMahon K.D."/>
            <person name="Konstantinidis K.T."/>
            <person name="Eloe-Fadrosh E.A."/>
            <person name="Kyrpides N.C."/>
            <person name="Woyke T."/>
        </authorList>
    </citation>
    <scope>NUCLEOTIDE SEQUENCE</scope>
    <source>
        <strain evidence="2">GVMAG-S-1062768-28</strain>
    </source>
</reference>
<dbReference type="Pfam" id="PF01391">
    <property type="entry name" value="Collagen"/>
    <property type="match status" value="1"/>
</dbReference>
<dbReference type="Gene3D" id="2.130.10.10">
    <property type="entry name" value="YVTN repeat-like/Quinoprotein amine dehydrogenase"/>
    <property type="match status" value="1"/>
</dbReference>
<dbReference type="InterPro" id="IPR036278">
    <property type="entry name" value="Sialidase_sf"/>
</dbReference>
<evidence type="ECO:0000313" key="2">
    <source>
        <dbReference type="EMBL" id="QHU08110.1"/>
    </source>
</evidence>
<dbReference type="PANTHER" id="PTHR37456">
    <property type="entry name" value="SI:CH211-266K2.1"/>
    <property type="match status" value="1"/>
</dbReference>
<dbReference type="EMBL" id="MN740694">
    <property type="protein sequence ID" value="QHU08110.1"/>
    <property type="molecule type" value="Genomic_DNA"/>
</dbReference>
<keyword evidence="1" id="KW-0677">Repeat</keyword>
<dbReference type="InterPro" id="IPR050938">
    <property type="entry name" value="Collagen_Structural_Proteins"/>
</dbReference>
<evidence type="ECO:0000256" key="1">
    <source>
        <dbReference type="ARBA" id="ARBA00022737"/>
    </source>
</evidence>
<dbReference type="SUPFAM" id="SSF50939">
    <property type="entry name" value="Sialidases"/>
    <property type="match status" value="2"/>
</dbReference>
<name>A0A6C0JTS8_9ZZZZ</name>
<dbReference type="InterPro" id="IPR008160">
    <property type="entry name" value="Collagen"/>
</dbReference>
<organism evidence="2">
    <name type="scientific">viral metagenome</name>
    <dbReference type="NCBI Taxonomy" id="1070528"/>
    <lineage>
        <taxon>unclassified sequences</taxon>
        <taxon>metagenomes</taxon>
        <taxon>organismal metagenomes</taxon>
    </lineage>
</organism>
<protein>
    <submittedName>
        <fullName evidence="2">Uncharacterized protein</fullName>
    </submittedName>
</protein>
<proteinExistence type="predicted"/>
<accession>A0A6C0JTS8</accession>
<dbReference type="PANTHER" id="PTHR37456:SF3">
    <property type="entry name" value="COLLAGEN ALPHA-1(XXV) CHAIN"/>
    <property type="match status" value="1"/>
</dbReference>
<dbReference type="InterPro" id="IPR015943">
    <property type="entry name" value="WD40/YVTN_repeat-like_dom_sf"/>
</dbReference>
<sequence length="1248" mass="127062">MTSHVCDILCSCKNPVTTFFSSRPEGDINVQTFLGEPGLPGSIRTGQASLQVGSNLQIWTGGSTESQATQGSARVNIETNNVFIGVGSAPTDKIIPAAGIDPISDMFSIWDPFLQAWIPIAGITGTGLTGPQGPVGVTGPQGVTGFIGVTGATGSTGSRGAVGITGPTGGRGAVGFTGSIGFTGSVGATGLIGVTGSTGPQGRVGFTGSVGATGMIGVTGGIGVTGATGATGGIGATGMRGVTGATGTVGATGGMGVTGATGPQGVQGGTGATGVTGTSQVGTLIYATSAPSARFLKADGSAISQSTYSTLYNQVGITPSFSPTLQTVLPTNLVDLAYATNGGASGVYVGIGGNLIYRSRDTNNWNYVPTATDSFSTAPTSIGFCSGLGMFVIANATTTVYTSVDSINWNASPVGADATVSFVACSPTTILVGGANDTDNGIQNVWSSTDGVTWTKQGITGSGFTITALYYSPGMVGGTGAQFILGTSTGAIQVSPTGAGGTWTARASNVASQLNQFAYGGTGITGTIIGVGNAGVITASIDNGGSWLNKTYQTASALNGVSYNQNSNTWLSSGPFAVLISPDGITGWSTLIENPVKEVFFGNGIYAKIGQSGLLATSSDLNIWTGRVSALPTIQMNSGTYGVGSSGSRYVIVGNVSGSGTIQSSPDAITWTQRTSNAGANALFKTVFYPTGASGIFIATGQSGTIVTSPDGDTWTSRTSNLGANTGNGLAYNTSTIVAVGAAGKISSSPDGVTWTARTSNTGNVLNSAAWNGSIFAAVGNGGTVVTSPDGTTWTKQSPVGVLNNATWNSITTDGITSFYGTQSGNINFISNDGIGFTGFALPFTVQGINWTNGQLVTYSFVNDIASSNNGKQWNVITNKQGTIGWGKSYYYPSAGSIIMLQSQAGLTKTVDNSIFTGHGSNTFNDIAYSPSQTKLVAVGNDLAIQRSTDGGLTWVQVYSLSGTNFSANLTSIAYSPSLNLFVTVSDNAGIFTSPDGATWTQQIYTNPMMGNLPAASFQSIIWAATPAIFVAVGGAGTIATSPDGITWTNRTANGSFGTFQQVVYNTSLALFVIAGGASPTTMNNIYTSPDATTWTEIASNWGDTFFRAVANLESNGFVVIGNANINLYSKDGVSWKQVATDPQYSLNSNTNVKALYSSVDKGAFYCNAANGLTREQIVGFVDGVTTVQFPVYAGDNTFPLNNLAYDSVNDVYVAVGANGVIARLPRSYNKSTQFVLPVLHNTYVQVL</sequence>
<dbReference type="AlphaFoldDB" id="A0A6C0JTS8"/>
<dbReference type="SUPFAM" id="SSF110296">
    <property type="entry name" value="Oligoxyloglucan reducing end-specific cellobiohydrolase"/>
    <property type="match status" value="1"/>
</dbReference>